<dbReference type="GO" id="GO:0003723">
    <property type="term" value="F:RNA binding"/>
    <property type="evidence" value="ECO:0007669"/>
    <property type="project" value="InterPro"/>
</dbReference>
<dbReference type="GO" id="GO:0000455">
    <property type="term" value="P:enzyme-directed rRNA pseudouridine synthesis"/>
    <property type="evidence" value="ECO:0007669"/>
    <property type="project" value="TreeGrafter"/>
</dbReference>
<dbReference type="SMART" id="SM00363">
    <property type="entry name" value="S4"/>
    <property type="match status" value="1"/>
</dbReference>
<dbReference type="InterPro" id="IPR006224">
    <property type="entry name" value="PsdUridine_synth_RluA-like_CS"/>
</dbReference>
<dbReference type="InterPro" id="IPR002942">
    <property type="entry name" value="S4_RNA-bd"/>
</dbReference>
<evidence type="ECO:0000313" key="4">
    <source>
        <dbReference type="EMBL" id="SVC19401.1"/>
    </source>
</evidence>
<dbReference type="PROSITE" id="PS50889">
    <property type="entry name" value="S4"/>
    <property type="match status" value="1"/>
</dbReference>
<feature type="domain" description="RNA-binding S4" evidence="3">
    <location>
        <begin position="19"/>
        <end position="81"/>
    </location>
</feature>
<protein>
    <recommendedName>
        <fullName evidence="3">RNA-binding S4 domain-containing protein</fullName>
    </recommendedName>
</protein>
<evidence type="ECO:0000256" key="2">
    <source>
        <dbReference type="ARBA" id="ARBA00023235"/>
    </source>
</evidence>
<dbReference type="PANTHER" id="PTHR21600">
    <property type="entry name" value="MITOCHONDRIAL RNA PSEUDOURIDINE SYNTHASE"/>
    <property type="match status" value="1"/>
</dbReference>
<gene>
    <name evidence="4" type="ORF">METZ01_LOCUS272255</name>
</gene>
<dbReference type="Pfam" id="PF00849">
    <property type="entry name" value="PseudoU_synth_2"/>
    <property type="match status" value="1"/>
</dbReference>
<proteinExistence type="inferred from homology"/>
<dbReference type="Gene3D" id="3.10.290.10">
    <property type="entry name" value="RNA-binding S4 domain"/>
    <property type="match status" value="1"/>
</dbReference>
<comment type="similarity">
    <text evidence="1">Belongs to the pseudouridine synthase RluA family.</text>
</comment>
<evidence type="ECO:0000259" key="3">
    <source>
        <dbReference type="SMART" id="SM00363"/>
    </source>
</evidence>
<sequence>VSSVPITKLHTVDDAEASLRLDVFLQSRHEDLSRSRLQGLIADGDVSVNGAHVRSSYRVRSGDTVELRVPKPVELGAEAQDLPLDVVYEDEALLVVDKPSGMAVHPAPGTPSGTLVNALLHHCNDLSGINGVLRPGIVHRLDRDTTGLLVVAKNDEAHRVLAAQLEERQMVRRYIAV</sequence>
<dbReference type="AlphaFoldDB" id="A0A382K9L1"/>
<dbReference type="GO" id="GO:0009982">
    <property type="term" value="F:pseudouridine synthase activity"/>
    <property type="evidence" value="ECO:0007669"/>
    <property type="project" value="InterPro"/>
</dbReference>
<reference evidence="4" key="1">
    <citation type="submission" date="2018-05" db="EMBL/GenBank/DDBJ databases">
        <authorList>
            <person name="Lanie J.A."/>
            <person name="Ng W.-L."/>
            <person name="Kazmierczak K.M."/>
            <person name="Andrzejewski T.M."/>
            <person name="Davidsen T.M."/>
            <person name="Wayne K.J."/>
            <person name="Tettelin H."/>
            <person name="Glass J.I."/>
            <person name="Rusch D."/>
            <person name="Podicherti R."/>
            <person name="Tsui H.-C.T."/>
            <person name="Winkler M.E."/>
        </authorList>
    </citation>
    <scope>NUCLEOTIDE SEQUENCE</scope>
</reference>
<feature type="non-terminal residue" evidence="4">
    <location>
        <position position="1"/>
    </location>
</feature>
<dbReference type="CDD" id="cd02869">
    <property type="entry name" value="PseudoU_synth_RluA_like"/>
    <property type="match status" value="1"/>
</dbReference>
<keyword evidence="2" id="KW-0413">Isomerase</keyword>
<dbReference type="InterPro" id="IPR036986">
    <property type="entry name" value="S4_RNA-bd_sf"/>
</dbReference>
<organism evidence="4">
    <name type="scientific">marine metagenome</name>
    <dbReference type="NCBI Taxonomy" id="408172"/>
    <lineage>
        <taxon>unclassified sequences</taxon>
        <taxon>metagenomes</taxon>
        <taxon>ecological metagenomes</taxon>
    </lineage>
</organism>
<dbReference type="SUPFAM" id="SSF55120">
    <property type="entry name" value="Pseudouridine synthase"/>
    <property type="match status" value="1"/>
</dbReference>
<dbReference type="PROSITE" id="PS01129">
    <property type="entry name" value="PSI_RLU"/>
    <property type="match status" value="1"/>
</dbReference>
<dbReference type="CDD" id="cd00165">
    <property type="entry name" value="S4"/>
    <property type="match status" value="1"/>
</dbReference>
<dbReference type="Pfam" id="PF01479">
    <property type="entry name" value="S4"/>
    <property type="match status" value="1"/>
</dbReference>
<dbReference type="InterPro" id="IPR020103">
    <property type="entry name" value="PsdUridine_synth_cat_dom_sf"/>
</dbReference>
<dbReference type="EMBL" id="UINC01078378">
    <property type="protein sequence ID" value="SVC19401.1"/>
    <property type="molecule type" value="Genomic_DNA"/>
</dbReference>
<dbReference type="PANTHER" id="PTHR21600:SF44">
    <property type="entry name" value="RIBOSOMAL LARGE SUBUNIT PSEUDOURIDINE SYNTHASE D"/>
    <property type="match status" value="1"/>
</dbReference>
<dbReference type="InterPro" id="IPR006145">
    <property type="entry name" value="PsdUridine_synth_RsuA/RluA"/>
</dbReference>
<feature type="non-terminal residue" evidence="4">
    <location>
        <position position="177"/>
    </location>
</feature>
<dbReference type="SUPFAM" id="SSF55174">
    <property type="entry name" value="Alpha-L RNA-binding motif"/>
    <property type="match status" value="1"/>
</dbReference>
<accession>A0A382K9L1</accession>
<name>A0A382K9L1_9ZZZZ</name>
<dbReference type="InterPro" id="IPR050188">
    <property type="entry name" value="RluA_PseudoU_synthase"/>
</dbReference>
<evidence type="ECO:0000256" key="1">
    <source>
        <dbReference type="ARBA" id="ARBA00010876"/>
    </source>
</evidence>
<dbReference type="Gene3D" id="3.30.2350.10">
    <property type="entry name" value="Pseudouridine synthase"/>
    <property type="match status" value="1"/>
</dbReference>